<dbReference type="InterPro" id="IPR011029">
    <property type="entry name" value="DEATH-like_dom_sf"/>
</dbReference>
<dbReference type="KEGG" id="hro:HELRODRAFT_158924"/>
<dbReference type="CTD" id="20198098"/>
<reference evidence="4" key="1">
    <citation type="submission" date="2012-12" db="EMBL/GenBank/DDBJ databases">
        <authorList>
            <person name="Hellsten U."/>
            <person name="Grimwood J."/>
            <person name="Chapman J.A."/>
            <person name="Shapiro H."/>
            <person name="Aerts A."/>
            <person name="Otillar R.P."/>
            <person name="Terry A.Y."/>
            <person name="Boore J.L."/>
            <person name="Simakov O."/>
            <person name="Marletaz F."/>
            <person name="Cho S.-J."/>
            <person name="Edsinger-Gonzales E."/>
            <person name="Havlak P."/>
            <person name="Kuo D.-H."/>
            <person name="Larsson T."/>
            <person name="Lv J."/>
            <person name="Arendt D."/>
            <person name="Savage R."/>
            <person name="Osoegawa K."/>
            <person name="de Jong P."/>
            <person name="Lindberg D.R."/>
            <person name="Seaver E.C."/>
            <person name="Weisblat D.A."/>
            <person name="Putnam N.H."/>
            <person name="Grigoriev I.V."/>
            <person name="Rokhsar D.S."/>
        </authorList>
    </citation>
    <scope>NUCLEOTIDE SEQUENCE</scope>
</reference>
<evidence type="ECO:0000313" key="3">
    <source>
        <dbReference type="EnsemblMetazoa" id="HelroP158924"/>
    </source>
</evidence>
<feature type="domain" description="Death" evidence="1">
    <location>
        <begin position="48"/>
        <end position="100"/>
    </location>
</feature>
<dbReference type="SUPFAM" id="SSF47986">
    <property type="entry name" value="DEATH domain"/>
    <property type="match status" value="1"/>
</dbReference>
<evidence type="ECO:0000313" key="4">
    <source>
        <dbReference type="Proteomes" id="UP000015101"/>
    </source>
</evidence>
<dbReference type="InterPro" id="IPR000488">
    <property type="entry name" value="Death_dom"/>
</dbReference>
<dbReference type="AlphaFoldDB" id="T1ENE8"/>
<reference evidence="3" key="3">
    <citation type="submission" date="2015-06" db="UniProtKB">
        <authorList>
            <consortium name="EnsemblMetazoa"/>
        </authorList>
    </citation>
    <scope>IDENTIFICATION</scope>
</reference>
<dbReference type="EMBL" id="AMQM01000159">
    <property type="status" value="NOT_ANNOTATED_CDS"/>
    <property type="molecule type" value="Genomic_DNA"/>
</dbReference>
<dbReference type="Pfam" id="PF00531">
    <property type="entry name" value="Death"/>
    <property type="match status" value="1"/>
</dbReference>
<dbReference type="InParanoid" id="T1ENE8"/>
<protein>
    <recommendedName>
        <fullName evidence="1">Death domain-containing protein</fullName>
    </recommendedName>
</protein>
<reference evidence="2 4" key="2">
    <citation type="journal article" date="2013" name="Nature">
        <title>Insights into bilaterian evolution from three spiralian genomes.</title>
        <authorList>
            <person name="Simakov O."/>
            <person name="Marletaz F."/>
            <person name="Cho S.J."/>
            <person name="Edsinger-Gonzales E."/>
            <person name="Havlak P."/>
            <person name="Hellsten U."/>
            <person name="Kuo D.H."/>
            <person name="Larsson T."/>
            <person name="Lv J."/>
            <person name="Arendt D."/>
            <person name="Savage R."/>
            <person name="Osoegawa K."/>
            <person name="de Jong P."/>
            <person name="Grimwood J."/>
            <person name="Chapman J.A."/>
            <person name="Shapiro H."/>
            <person name="Aerts A."/>
            <person name="Otillar R.P."/>
            <person name="Terry A.Y."/>
            <person name="Boore J.L."/>
            <person name="Grigoriev I.V."/>
            <person name="Lindberg D.R."/>
            <person name="Seaver E.C."/>
            <person name="Weisblat D.A."/>
            <person name="Putnam N.H."/>
            <person name="Rokhsar D.S."/>
        </authorList>
    </citation>
    <scope>NUCLEOTIDE SEQUENCE</scope>
</reference>
<dbReference type="RefSeq" id="XP_009009123.1">
    <property type="nucleotide sequence ID" value="XM_009010875.1"/>
</dbReference>
<dbReference type="PROSITE" id="PS50017">
    <property type="entry name" value="DEATH_DOMAIN"/>
    <property type="match status" value="1"/>
</dbReference>
<name>T1ENE8_HELRO</name>
<dbReference type="Proteomes" id="UP000015101">
    <property type="component" value="Unassembled WGS sequence"/>
</dbReference>
<dbReference type="GO" id="GO:0007165">
    <property type="term" value="P:signal transduction"/>
    <property type="evidence" value="ECO:0007669"/>
    <property type="project" value="InterPro"/>
</dbReference>
<gene>
    <name evidence="3" type="primary">20198098</name>
    <name evidence="2" type="ORF">HELRODRAFT_158924</name>
</gene>
<evidence type="ECO:0000259" key="1">
    <source>
        <dbReference type="PROSITE" id="PS50017"/>
    </source>
</evidence>
<dbReference type="EMBL" id="KB095811">
    <property type="protein sequence ID" value="ESO12403.1"/>
    <property type="molecule type" value="Genomic_DNA"/>
</dbReference>
<keyword evidence="4" id="KW-1185">Reference proteome</keyword>
<dbReference type="GeneID" id="20198098"/>
<dbReference type="EnsemblMetazoa" id="HelroT158924">
    <property type="protein sequence ID" value="HelroP158924"/>
    <property type="gene ID" value="HelroG158924"/>
</dbReference>
<evidence type="ECO:0000313" key="2">
    <source>
        <dbReference type="EMBL" id="ESO12403.1"/>
    </source>
</evidence>
<proteinExistence type="predicted"/>
<organism evidence="3 4">
    <name type="scientific">Helobdella robusta</name>
    <name type="common">Californian leech</name>
    <dbReference type="NCBI Taxonomy" id="6412"/>
    <lineage>
        <taxon>Eukaryota</taxon>
        <taxon>Metazoa</taxon>
        <taxon>Spiralia</taxon>
        <taxon>Lophotrochozoa</taxon>
        <taxon>Annelida</taxon>
        <taxon>Clitellata</taxon>
        <taxon>Hirudinea</taxon>
        <taxon>Rhynchobdellida</taxon>
        <taxon>Glossiphoniidae</taxon>
        <taxon>Helobdella</taxon>
    </lineage>
</organism>
<dbReference type="HOGENOM" id="CLU_2017682_0_0_1"/>
<accession>T1ENE8</accession>
<sequence length="123" mass="14194">MTTSHDEIYKIGFDEPFRNVSELHKLELGQLLNENDDYREVSSYLGMEQELKQVQNKSNPGYEILSAWSKKNSNSTIRVLSETFKVIERNDLKEKVDEIRNGCVTKYTENLCQLKGVKVCSAD</sequence>
<dbReference type="Gene3D" id="1.10.533.10">
    <property type="entry name" value="Death Domain, Fas"/>
    <property type="match status" value="1"/>
</dbReference>